<dbReference type="PANTHER" id="PTHR36506">
    <property type="entry name" value="PREFLAGELLIN PEPTIDASE"/>
    <property type="match status" value="1"/>
</dbReference>
<dbReference type="InterPro" id="IPR000045">
    <property type="entry name" value="Prepilin_IV_endopep_pep"/>
</dbReference>
<comment type="caution">
    <text evidence="8">The sequence shown here is derived from an EMBL/GenBank/DDBJ whole genome shotgun (WGS) entry which is preliminary data.</text>
</comment>
<feature type="domain" description="Prepilin type IV endopeptidase peptidase" evidence="7">
    <location>
        <begin position="8"/>
        <end position="112"/>
    </location>
</feature>
<dbReference type="GO" id="GO:0004190">
    <property type="term" value="F:aspartic-type endopeptidase activity"/>
    <property type="evidence" value="ECO:0007669"/>
    <property type="project" value="UniProtKB-EC"/>
</dbReference>
<evidence type="ECO:0000256" key="6">
    <source>
        <dbReference type="SAM" id="Phobius"/>
    </source>
</evidence>
<evidence type="ECO:0000256" key="4">
    <source>
        <dbReference type="ARBA" id="ARBA00022989"/>
    </source>
</evidence>
<keyword evidence="2" id="KW-1003">Cell membrane</keyword>
<comment type="subcellular location">
    <subcellularLocation>
        <location evidence="1">Cell membrane</location>
        <topology evidence="1">Multi-pass membrane protein</topology>
    </subcellularLocation>
</comment>
<name>A0ABU0IB29_9HYPH</name>
<dbReference type="EC" id="3.4.23.43" evidence="8"/>
<evidence type="ECO:0000256" key="3">
    <source>
        <dbReference type="ARBA" id="ARBA00022692"/>
    </source>
</evidence>
<feature type="transmembrane region" description="Helical" evidence="6">
    <location>
        <begin position="52"/>
        <end position="73"/>
    </location>
</feature>
<dbReference type="PANTHER" id="PTHR36506:SF1">
    <property type="entry name" value="PREFLAGELLIN PEPTIDASE"/>
    <property type="match status" value="1"/>
</dbReference>
<evidence type="ECO:0000313" key="8">
    <source>
        <dbReference type="EMBL" id="MDQ0455428.1"/>
    </source>
</evidence>
<evidence type="ECO:0000256" key="5">
    <source>
        <dbReference type="ARBA" id="ARBA00023136"/>
    </source>
</evidence>
<dbReference type="Pfam" id="PF01478">
    <property type="entry name" value="Peptidase_A24"/>
    <property type="match status" value="1"/>
</dbReference>
<keyword evidence="5 6" id="KW-0472">Membrane</keyword>
<evidence type="ECO:0000256" key="2">
    <source>
        <dbReference type="ARBA" id="ARBA00022475"/>
    </source>
</evidence>
<evidence type="ECO:0000259" key="7">
    <source>
        <dbReference type="Pfam" id="PF01478"/>
    </source>
</evidence>
<gene>
    <name evidence="8" type="ORF">QO005_001762</name>
</gene>
<feature type="transmembrane region" description="Helical" evidence="6">
    <location>
        <begin position="27"/>
        <end position="45"/>
    </location>
</feature>
<feature type="transmembrane region" description="Helical" evidence="6">
    <location>
        <begin position="93"/>
        <end position="118"/>
    </location>
</feature>
<protein>
    <submittedName>
        <fullName evidence="8">Prepilin peptidase CpaA</fullName>
        <ecNumber evidence="8">3.4.23.43</ecNumber>
    </submittedName>
</protein>
<evidence type="ECO:0000256" key="1">
    <source>
        <dbReference type="ARBA" id="ARBA00004651"/>
    </source>
</evidence>
<accession>A0ABU0IB29</accession>
<dbReference type="EMBL" id="JAUSWH010000004">
    <property type="protein sequence ID" value="MDQ0455428.1"/>
    <property type="molecule type" value="Genomic_DNA"/>
</dbReference>
<dbReference type="RefSeq" id="WP_307157610.1">
    <property type="nucleotide sequence ID" value="NZ_JAUSWH010000004.1"/>
</dbReference>
<keyword evidence="3 6" id="KW-0812">Transmembrane</keyword>
<keyword evidence="4 6" id="KW-1133">Transmembrane helix</keyword>
<keyword evidence="8" id="KW-0378">Hydrolase</keyword>
<keyword evidence="9" id="KW-1185">Reference proteome</keyword>
<organism evidence="8 9">
    <name type="scientific">Rhizobium paknamense</name>
    <dbReference type="NCBI Taxonomy" id="1206817"/>
    <lineage>
        <taxon>Bacteria</taxon>
        <taxon>Pseudomonadati</taxon>
        <taxon>Pseudomonadota</taxon>
        <taxon>Alphaproteobacteria</taxon>
        <taxon>Hyphomicrobiales</taxon>
        <taxon>Rhizobiaceae</taxon>
        <taxon>Rhizobium/Agrobacterium group</taxon>
        <taxon>Rhizobium</taxon>
    </lineage>
</organism>
<reference evidence="8 9" key="1">
    <citation type="submission" date="2023-07" db="EMBL/GenBank/DDBJ databases">
        <title>Genomic Encyclopedia of Type Strains, Phase IV (KMG-IV): sequencing the most valuable type-strain genomes for metagenomic binning, comparative biology and taxonomic classification.</title>
        <authorList>
            <person name="Goeker M."/>
        </authorList>
    </citation>
    <scope>NUCLEOTIDE SEQUENCE [LARGE SCALE GENOMIC DNA]</scope>
    <source>
        <strain evidence="8 9">DSM 100301</strain>
    </source>
</reference>
<proteinExistence type="predicted"/>
<dbReference type="Gene3D" id="1.20.120.1220">
    <property type="match status" value="1"/>
</dbReference>
<evidence type="ECO:0000313" key="9">
    <source>
        <dbReference type="Proteomes" id="UP001235269"/>
    </source>
</evidence>
<dbReference type="InterPro" id="IPR052218">
    <property type="entry name" value="Preflagellin_Peptidase"/>
</dbReference>
<dbReference type="Proteomes" id="UP001235269">
    <property type="component" value="Unassembled WGS sequence"/>
</dbReference>
<sequence length="167" mass="17485">MAATLILLIFPLCLLAAAITDLVAMKIPNSLVLFLLAGFFLAALLSGMSPVTFAFSLLAGFVVLGVCFLLFAVRAMGGGDAKLLAAAAPWFGWNAALLGFLLHVAVCGGVLTLVLLLLRSQSRRLSGLGWRLPHSLFHAEKIPYGIAIAAGGLLSLSKITVLPPLFL</sequence>